<evidence type="ECO:0000256" key="1">
    <source>
        <dbReference type="SAM" id="SignalP"/>
    </source>
</evidence>
<dbReference type="Proteomes" id="UP000436088">
    <property type="component" value="Unassembled WGS sequence"/>
</dbReference>
<reference evidence="2" key="1">
    <citation type="submission" date="2019-09" db="EMBL/GenBank/DDBJ databases">
        <title>Draft genome information of white flower Hibiscus syriacus.</title>
        <authorList>
            <person name="Kim Y.-M."/>
        </authorList>
    </citation>
    <scope>NUCLEOTIDE SEQUENCE [LARGE SCALE GENOMIC DNA]</scope>
    <source>
        <strain evidence="2">YM2019G1</strain>
    </source>
</reference>
<sequence>MRHFCLLVVLAVLVISEPASVDCCRPLRSTETVGDATGEAVRGVKVVRVSVEDGMGRVLEEKQVATMAAAAGPSRKGSLDPTLPCFVSDTLMPVLRVPRHHRIHPYQSATLYQSCLWLTESRKMVLVVPSQFRVEASSYYCECFPSRQLMTAIPEFQWVSTSCFSI</sequence>
<evidence type="ECO:0000313" key="3">
    <source>
        <dbReference type="Proteomes" id="UP000436088"/>
    </source>
</evidence>
<protein>
    <submittedName>
        <fullName evidence="2">Receptor-like protein kinase</fullName>
    </submittedName>
</protein>
<gene>
    <name evidence="2" type="ORF">F3Y22_tig00110678pilonHSYRG00260</name>
</gene>
<dbReference type="AlphaFoldDB" id="A0A6A2ZXT6"/>
<feature type="signal peptide" evidence="1">
    <location>
        <begin position="1"/>
        <end position="23"/>
    </location>
</feature>
<evidence type="ECO:0000313" key="2">
    <source>
        <dbReference type="EMBL" id="KAE8695952.1"/>
    </source>
</evidence>
<keyword evidence="1" id="KW-0732">Signal</keyword>
<comment type="caution">
    <text evidence="2">The sequence shown here is derived from an EMBL/GenBank/DDBJ whole genome shotgun (WGS) entry which is preliminary data.</text>
</comment>
<feature type="chain" id="PRO_5025438596" evidence="1">
    <location>
        <begin position="24"/>
        <end position="166"/>
    </location>
</feature>
<accession>A0A6A2ZXT6</accession>
<proteinExistence type="predicted"/>
<organism evidence="2 3">
    <name type="scientific">Hibiscus syriacus</name>
    <name type="common">Rose of Sharon</name>
    <dbReference type="NCBI Taxonomy" id="106335"/>
    <lineage>
        <taxon>Eukaryota</taxon>
        <taxon>Viridiplantae</taxon>
        <taxon>Streptophyta</taxon>
        <taxon>Embryophyta</taxon>
        <taxon>Tracheophyta</taxon>
        <taxon>Spermatophyta</taxon>
        <taxon>Magnoliopsida</taxon>
        <taxon>eudicotyledons</taxon>
        <taxon>Gunneridae</taxon>
        <taxon>Pentapetalae</taxon>
        <taxon>rosids</taxon>
        <taxon>malvids</taxon>
        <taxon>Malvales</taxon>
        <taxon>Malvaceae</taxon>
        <taxon>Malvoideae</taxon>
        <taxon>Hibiscus</taxon>
    </lineage>
</organism>
<keyword evidence="3" id="KW-1185">Reference proteome</keyword>
<dbReference type="GO" id="GO:0016301">
    <property type="term" value="F:kinase activity"/>
    <property type="evidence" value="ECO:0007669"/>
    <property type="project" value="UniProtKB-KW"/>
</dbReference>
<name>A0A6A2ZXT6_HIBSY</name>
<dbReference type="EMBL" id="VEPZ02001071">
    <property type="protein sequence ID" value="KAE8695952.1"/>
    <property type="molecule type" value="Genomic_DNA"/>
</dbReference>